<dbReference type="PANTHER" id="PTHR12277:SF81">
    <property type="entry name" value="PROTEIN ABHD13"/>
    <property type="match status" value="1"/>
</dbReference>
<feature type="compositionally biased region" description="Polar residues" evidence="1">
    <location>
        <begin position="292"/>
        <end position="326"/>
    </location>
</feature>
<accession>A0A1W5D5T5</accession>
<organism evidence="4 5">
    <name type="scientific">Lasallia pustulata</name>
    <dbReference type="NCBI Taxonomy" id="136370"/>
    <lineage>
        <taxon>Eukaryota</taxon>
        <taxon>Fungi</taxon>
        <taxon>Dikarya</taxon>
        <taxon>Ascomycota</taxon>
        <taxon>Pezizomycotina</taxon>
        <taxon>Lecanoromycetes</taxon>
        <taxon>OSLEUM clade</taxon>
        <taxon>Umbilicariomycetidae</taxon>
        <taxon>Umbilicariales</taxon>
        <taxon>Umbilicariaceae</taxon>
        <taxon>Lasallia</taxon>
    </lineage>
</organism>
<dbReference type="InterPro" id="IPR000073">
    <property type="entry name" value="AB_hydrolase_1"/>
</dbReference>
<feature type="compositionally biased region" description="Polar residues" evidence="1">
    <location>
        <begin position="1"/>
        <end position="13"/>
    </location>
</feature>
<dbReference type="Proteomes" id="UP000192927">
    <property type="component" value="Unassembled WGS sequence"/>
</dbReference>
<dbReference type="Pfam" id="PF10680">
    <property type="entry name" value="RRN9"/>
    <property type="match status" value="1"/>
</dbReference>
<feature type="domain" description="AB hydrolase-1" evidence="2">
    <location>
        <begin position="486"/>
        <end position="602"/>
    </location>
</feature>
<dbReference type="PANTHER" id="PTHR12277">
    <property type="entry name" value="ALPHA/BETA HYDROLASE DOMAIN-CONTAINING PROTEIN"/>
    <property type="match status" value="1"/>
</dbReference>
<feature type="region of interest" description="Disordered" evidence="1">
    <location>
        <begin position="201"/>
        <end position="326"/>
    </location>
</feature>
<evidence type="ECO:0000256" key="1">
    <source>
        <dbReference type="SAM" id="MobiDB-lite"/>
    </source>
</evidence>
<dbReference type="GO" id="GO:0003743">
    <property type="term" value="F:translation initiation factor activity"/>
    <property type="evidence" value="ECO:0007669"/>
    <property type="project" value="UniProtKB-KW"/>
</dbReference>
<feature type="domain" description="Rrn9" evidence="3">
    <location>
        <begin position="90"/>
        <end position="154"/>
    </location>
</feature>
<keyword evidence="5" id="KW-1185">Reference proteome</keyword>
<reference evidence="5" key="1">
    <citation type="submission" date="2017-03" db="EMBL/GenBank/DDBJ databases">
        <authorList>
            <person name="Sharma R."/>
            <person name="Thines M."/>
        </authorList>
    </citation>
    <scope>NUCLEOTIDE SEQUENCE [LARGE SCALE GENOMIC DNA]</scope>
</reference>
<evidence type="ECO:0000313" key="5">
    <source>
        <dbReference type="Proteomes" id="UP000192927"/>
    </source>
</evidence>
<feature type="compositionally biased region" description="Basic and acidic residues" evidence="1">
    <location>
        <begin position="228"/>
        <end position="254"/>
    </location>
</feature>
<proteinExistence type="predicted"/>
<name>A0A1W5D5T5_9LECA</name>
<feature type="compositionally biased region" description="Low complexity" evidence="1">
    <location>
        <begin position="40"/>
        <end position="50"/>
    </location>
</feature>
<evidence type="ECO:0000259" key="3">
    <source>
        <dbReference type="Pfam" id="PF10680"/>
    </source>
</evidence>
<evidence type="ECO:0000259" key="2">
    <source>
        <dbReference type="Pfam" id="PF00561"/>
    </source>
</evidence>
<dbReference type="InterPro" id="IPR019622">
    <property type="entry name" value="Rrn9_dom"/>
</dbReference>
<dbReference type="EMBL" id="FWEW01002512">
    <property type="protein sequence ID" value="SLM38508.1"/>
    <property type="molecule type" value="Genomic_DNA"/>
</dbReference>
<dbReference type="Gene3D" id="3.40.50.1820">
    <property type="entry name" value="alpha/beta hydrolase"/>
    <property type="match status" value="1"/>
</dbReference>
<dbReference type="Pfam" id="PF00561">
    <property type="entry name" value="Abhydrolase_1"/>
    <property type="match status" value="1"/>
</dbReference>
<dbReference type="AlphaFoldDB" id="A0A1W5D5T5"/>
<evidence type="ECO:0000313" key="4">
    <source>
        <dbReference type="EMBL" id="SLM38508.1"/>
    </source>
</evidence>
<feature type="compositionally biased region" description="Basic and acidic residues" evidence="1">
    <location>
        <begin position="265"/>
        <end position="285"/>
    </location>
</feature>
<sequence>MEEENISSASSKNRFGHEHVNPVPASGEVETNNQLRSDPGSTASPSQGSESESEDDSLSPSPPPRPNKFSGPPSTWRTWTAAERQLAASLDQLRARDLAVHLYNAHALKRRARAIYKQRQKGGSEREVDGRAWMPPKAWTAWPLGPDEVPREGETKVWEDEADIGFRKRRRIVQPSDALRDAVVGEILRNATERFRLRQWEEEESPASLERSTKKKSRDEGNIGNEQPMRDYTEDNGGSEDKSHSEAKLEREIEASTDMESDTESDSRNEGNSRIKSESEDEINRGTRRMITRSQSSVARKSTTVQTKSESMTRSLSKNGKSQRTNLAPEVEDIDAMKPVLMADDEQAHEILQPTVHHILANLDHLLMGLHQARQAYLPGAYDSASETQTDAEELSEADALYANKIHTSWWTDLNKAEQFGYLKNQIQPFNIATPDGEVLYAWHVLPLRLYAKHEAALVQGPAGPPDDVTQTVAFKLLATDPESRLVVNFHGNAGTVGQGWRTDTYRALATGDANKIHVLTVDYRGFGYSTGSPTEQGLITDGVTLVKWALEVAHIPPERIILLGQSLGTAVTTAIAEHFALESRTEFAGVVLVAGFSDIPTLMLTYSVGGYVPILSALRPYPPLQRFFARRVKDTWQTAVRLSSFIRHSKNVNLVIIHATNDYDIPWKHSDALFYAAANATSKEGMTMKQIDGVKDTVDLGEGGRVNSWNAGGHGHDRGKRIRQEIVMHGVTYPVVAKAVLGLFDLGV</sequence>
<feature type="region of interest" description="Disordered" evidence="1">
    <location>
        <begin position="1"/>
        <end position="77"/>
    </location>
</feature>
<dbReference type="InterPro" id="IPR029058">
    <property type="entry name" value="AB_hydrolase_fold"/>
</dbReference>
<keyword evidence="4" id="KW-0396">Initiation factor</keyword>
<feature type="compositionally biased region" description="Acidic residues" evidence="1">
    <location>
        <begin position="255"/>
        <end position="264"/>
    </location>
</feature>
<keyword evidence="4" id="KW-0648">Protein biosynthesis</keyword>
<protein>
    <submittedName>
        <fullName evidence="4">RNA polymerase I specific transcription initiation factor, RRN9</fullName>
    </submittedName>
</protein>
<dbReference type="SUPFAM" id="SSF53474">
    <property type="entry name" value="alpha/beta-Hydrolases"/>
    <property type="match status" value="1"/>
</dbReference>